<dbReference type="PANTHER" id="PTHR18839">
    <property type="entry name" value="MITOTIC INTERACTOR AND SUBSTRATE OF PLK1 MISP FAMILY MEMBER"/>
    <property type="match status" value="1"/>
</dbReference>
<dbReference type="Proteomes" id="UP000288216">
    <property type="component" value="Unassembled WGS sequence"/>
</dbReference>
<dbReference type="PANTHER" id="PTHR18839:SF0">
    <property type="entry name" value="MITOTIC INTERACTOR AND SUBSTRATE OF PLK1 ISOFORM X1-RELATED"/>
    <property type="match status" value="1"/>
</dbReference>
<gene>
    <name evidence="2" type="ORF">scyTo_0000675</name>
</gene>
<feature type="region of interest" description="Disordered" evidence="1">
    <location>
        <begin position="23"/>
        <end position="89"/>
    </location>
</feature>
<protein>
    <submittedName>
        <fullName evidence="2">Uncharacterized protein</fullName>
    </submittedName>
</protein>
<reference evidence="2 3" key="1">
    <citation type="journal article" date="2018" name="Nat. Ecol. Evol.">
        <title>Shark genomes provide insights into elasmobranch evolution and the origin of vertebrates.</title>
        <authorList>
            <person name="Hara Y"/>
            <person name="Yamaguchi K"/>
            <person name="Onimaru K"/>
            <person name="Kadota M"/>
            <person name="Koyanagi M"/>
            <person name="Keeley SD"/>
            <person name="Tatsumi K"/>
            <person name="Tanaka K"/>
            <person name="Motone F"/>
            <person name="Kageyama Y"/>
            <person name="Nozu R"/>
            <person name="Adachi N"/>
            <person name="Nishimura O"/>
            <person name="Nakagawa R"/>
            <person name="Tanegashima C"/>
            <person name="Kiyatake I"/>
            <person name="Matsumoto R"/>
            <person name="Murakumo K"/>
            <person name="Nishida K"/>
            <person name="Terakita A"/>
            <person name="Kuratani S"/>
            <person name="Sato K"/>
            <person name="Hyodo S Kuraku.S."/>
        </authorList>
    </citation>
    <scope>NUCLEOTIDE SEQUENCE [LARGE SCALE GENOMIC DNA]</scope>
</reference>
<keyword evidence="3" id="KW-1185">Reference proteome</keyword>
<dbReference type="OMA" id="NQFAEMQ"/>
<organism evidence="2 3">
    <name type="scientific">Scyliorhinus torazame</name>
    <name type="common">Cloudy catshark</name>
    <name type="synonym">Catulus torazame</name>
    <dbReference type="NCBI Taxonomy" id="75743"/>
    <lineage>
        <taxon>Eukaryota</taxon>
        <taxon>Metazoa</taxon>
        <taxon>Chordata</taxon>
        <taxon>Craniata</taxon>
        <taxon>Vertebrata</taxon>
        <taxon>Chondrichthyes</taxon>
        <taxon>Elasmobranchii</taxon>
        <taxon>Galeomorphii</taxon>
        <taxon>Galeoidea</taxon>
        <taxon>Carcharhiniformes</taxon>
        <taxon>Scyliorhinidae</taxon>
        <taxon>Scyliorhinus</taxon>
    </lineage>
</organism>
<dbReference type="AlphaFoldDB" id="A0A401P1T2"/>
<dbReference type="EMBL" id="BFAA01000135">
    <property type="protein sequence ID" value="GCB67057.1"/>
    <property type="molecule type" value="Genomic_DNA"/>
</dbReference>
<dbReference type="OrthoDB" id="9937247at2759"/>
<accession>A0A401P1T2</accession>
<sequence length="984" mass="109139">MQPLGGGWMKAAGPGFHAGGAGFRAKRQPCSPAVSGHITHSRNPGRWLRTGAIPWRPVSEAQSLPPSPRPPPYSEEPLTCPDYKGSAVGAGRRYPRRGVKVKKRPSGFLAKWRRNGEELKENVDMGDTRTPTVTMEITGDISESRSTCIAVETEVTENGTIHEGKVNVTAERRYSWLNDQQLCLATCRLTADSTVVENVKEATDGNHHDNANGIQCPFKIEDLDHTAQASLAFESMCSSYEMPEAIYAIIHKDHMKDSSAAVLGGVDAKSATIEDLELGQDITTKLTAAAIVAAEIDQEEMLMAFQTTKEAGNEIDLSTITRSKEFSPDFSSLSNLNEGMLKSSLEANQKEGSIGSLSPTDFSKLTMESLTSLAVPNDDEGLMDPSATGLNGPIKPYLTSNGNPMSNKGVMYQRESEAIPLANQNEFFPSATLMQYVDEVECAFADRFKKRSNDAIHESWSNGNTTSPSKKLLPEIMEVENRSLKSNPNQYNEVITKSNNTETQSAEHIQTERSQTKAAGNENIDTEHVDFAVARRQWLLLEEINRAHSQRPQANLQKNKTKRVINDNTDYTFDTKPIKVANLPHSAAFSEEQVQSCASVEIRMDEVESWRGLTNLNRKQSMVVLQGNSGAMRDLEQMMLLNIVDFSTCSEGSDSGLDDSMCRSEADNLTDTLFQSETSSSGSITYSKSETPIEREIRLGVKREESLRKARGIKKHTFSEEYVEIRTRPLIFHPVPAPAAKGKNNQFAEMQMQREILLERQREEDLVLQGKVKGTYDKSLIPEIEERRKFFEQHYPFPLPLNSKIFMPHINTSTSFLSAPSAMKKYPSSNEMNDGHFRLENGTSMSTGDDKAGVADAVMKCKYPTVEMANVVILETPDMILQHTTDFALSSITSPQAEEILQNNPFFKLRSHGSQSILSLEIREVLQREEELRKQRCYLHGAITAAESSLPSSTEADHLPPVDTSSKSMPQDCSGPTLRGSYMC</sequence>
<dbReference type="InterPro" id="IPR042779">
    <property type="entry name" value="MISP/MISP3-like"/>
</dbReference>
<evidence type="ECO:0000256" key="1">
    <source>
        <dbReference type="SAM" id="MobiDB-lite"/>
    </source>
</evidence>
<evidence type="ECO:0000313" key="3">
    <source>
        <dbReference type="Proteomes" id="UP000288216"/>
    </source>
</evidence>
<evidence type="ECO:0000313" key="2">
    <source>
        <dbReference type="EMBL" id="GCB67057.1"/>
    </source>
</evidence>
<feature type="compositionally biased region" description="Pro residues" evidence="1">
    <location>
        <begin position="65"/>
        <end position="74"/>
    </location>
</feature>
<comment type="caution">
    <text evidence="2">The sequence shown here is derived from an EMBL/GenBank/DDBJ whole genome shotgun (WGS) entry which is preliminary data.</text>
</comment>
<proteinExistence type="predicted"/>
<feature type="region of interest" description="Disordered" evidence="1">
    <location>
        <begin position="501"/>
        <end position="522"/>
    </location>
</feature>
<feature type="region of interest" description="Disordered" evidence="1">
    <location>
        <begin position="949"/>
        <end position="984"/>
    </location>
</feature>
<name>A0A401P1T2_SCYTO</name>